<dbReference type="SUPFAM" id="SSF144091">
    <property type="entry name" value="Rhomboid-like"/>
    <property type="match status" value="1"/>
</dbReference>
<protein>
    <submittedName>
        <fullName evidence="8">Membrane associated serine protease, rhomboid family</fullName>
    </submittedName>
</protein>
<keyword evidence="8" id="KW-0645">Protease</keyword>
<sequence>MPHFISPMIRRRPDADKSAPSPIVQSIDFSQTAPPSTEQGSEQFEEQQQIPPDVRVSEGGFRQIRDESLVLLSQGITHRIERSEEGPFQIFVEPEKRRAAQFQIRLYHRENPPRDENPPLPLKFTLHPLWVLAIPIACTLLDFSDISIQMHNAGIADASKILRGEWWRTITAMTLHADSRHLASNLVSGFLALSLLHYRIPLAKLVPFLAVASAIANFFVALTVQTSFRSLGFSGFVFATIGCLAVIEFRLMPRETHGMLRRFAPLCGAASLAVFLGLGENADILGHLYGFIAGLLCGFIPKKKTLRWGAPTVATDILWIAAYYALFIIGWTLAI</sequence>
<feature type="region of interest" description="Disordered" evidence="5">
    <location>
        <begin position="1"/>
        <end position="54"/>
    </location>
</feature>
<evidence type="ECO:0000313" key="8">
    <source>
        <dbReference type="EMBL" id="SUQ26079.1"/>
    </source>
</evidence>
<dbReference type="AlphaFoldDB" id="A0A380S897"/>
<dbReference type="Proteomes" id="UP000255423">
    <property type="component" value="Unassembled WGS sequence"/>
</dbReference>
<evidence type="ECO:0000256" key="3">
    <source>
        <dbReference type="ARBA" id="ARBA00022989"/>
    </source>
</evidence>
<evidence type="ECO:0000256" key="6">
    <source>
        <dbReference type="SAM" id="Phobius"/>
    </source>
</evidence>
<keyword evidence="3 6" id="KW-1133">Transmembrane helix</keyword>
<feature type="compositionally biased region" description="Low complexity" evidence="5">
    <location>
        <begin position="38"/>
        <end position="49"/>
    </location>
</feature>
<dbReference type="GO" id="GO:0016020">
    <property type="term" value="C:membrane"/>
    <property type="evidence" value="ECO:0007669"/>
    <property type="project" value="UniProtKB-SubCell"/>
</dbReference>
<feature type="compositionally biased region" description="Polar residues" evidence="5">
    <location>
        <begin position="23"/>
        <end position="37"/>
    </location>
</feature>
<comment type="subcellular location">
    <subcellularLocation>
        <location evidence="1">Membrane</location>
        <topology evidence="1">Multi-pass membrane protein</topology>
    </subcellularLocation>
</comment>
<name>A0A380S897_FIBSU</name>
<feature type="transmembrane region" description="Helical" evidence="6">
    <location>
        <begin position="205"/>
        <end position="224"/>
    </location>
</feature>
<dbReference type="InterPro" id="IPR035952">
    <property type="entry name" value="Rhomboid-like_sf"/>
</dbReference>
<organism evidence="8 9">
    <name type="scientific">Fibrobacter succinogenes</name>
    <name type="common">Bacteroides succinogenes</name>
    <dbReference type="NCBI Taxonomy" id="833"/>
    <lineage>
        <taxon>Bacteria</taxon>
        <taxon>Pseudomonadati</taxon>
        <taxon>Fibrobacterota</taxon>
        <taxon>Fibrobacteria</taxon>
        <taxon>Fibrobacterales</taxon>
        <taxon>Fibrobacteraceae</taxon>
        <taxon>Fibrobacter</taxon>
    </lineage>
</organism>
<dbReference type="GO" id="GO:0006508">
    <property type="term" value="P:proteolysis"/>
    <property type="evidence" value="ECO:0007669"/>
    <property type="project" value="UniProtKB-KW"/>
</dbReference>
<evidence type="ECO:0000256" key="4">
    <source>
        <dbReference type="ARBA" id="ARBA00023136"/>
    </source>
</evidence>
<dbReference type="EMBL" id="UHJL01000006">
    <property type="protein sequence ID" value="SUQ26079.1"/>
    <property type="molecule type" value="Genomic_DNA"/>
</dbReference>
<feature type="transmembrane region" description="Helical" evidence="6">
    <location>
        <begin position="284"/>
        <end position="301"/>
    </location>
</feature>
<dbReference type="Pfam" id="PF01694">
    <property type="entry name" value="Rhomboid"/>
    <property type="match status" value="1"/>
</dbReference>
<keyword evidence="8" id="KW-0378">Hydrolase</keyword>
<dbReference type="Gene3D" id="1.20.1540.10">
    <property type="entry name" value="Rhomboid-like"/>
    <property type="match status" value="1"/>
</dbReference>
<evidence type="ECO:0000313" key="9">
    <source>
        <dbReference type="Proteomes" id="UP000255423"/>
    </source>
</evidence>
<dbReference type="InterPro" id="IPR022764">
    <property type="entry name" value="Peptidase_S54_rhomboid_dom"/>
</dbReference>
<gene>
    <name evidence="8" type="ORF">SAMN05661053_2884</name>
</gene>
<evidence type="ECO:0000256" key="1">
    <source>
        <dbReference type="ARBA" id="ARBA00004141"/>
    </source>
</evidence>
<evidence type="ECO:0000256" key="2">
    <source>
        <dbReference type="ARBA" id="ARBA00022692"/>
    </source>
</evidence>
<keyword evidence="2 6" id="KW-0812">Transmembrane</keyword>
<evidence type="ECO:0000259" key="7">
    <source>
        <dbReference type="Pfam" id="PF01694"/>
    </source>
</evidence>
<feature type="domain" description="Peptidase S54 rhomboid" evidence="7">
    <location>
        <begin position="164"/>
        <end position="300"/>
    </location>
</feature>
<dbReference type="PANTHER" id="PTHR43066">
    <property type="entry name" value="RHOMBOID-RELATED PROTEIN"/>
    <property type="match status" value="1"/>
</dbReference>
<reference evidence="8 9" key="1">
    <citation type="submission" date="2017-08" db="EMBL/GenBank/DDBJ databases">
        <authorList>
            <person name="de Groot N.N."/>
        </authorList>
    </citation>
    <scope>NUCLEOTIDE SEQUENCE [LARGE SCALE GENOMIC DNA]</scope>
    <source>
        <strain evidence="8 9">HM2</strain>
    </source>
</reference>
<accession>A0A380S897</accession>
<keyword evidence="4 6" id="KW-0472">Membrane</keyword>
<dbReference type="GO" id="GO:0004252">
    <property type="term" value="F:serine-type endopeptidase activity"/>
    <property type="evidence" value="ECO:0007669"/>
    <property type="project" value="InterPro"/>
</dbReference>
<feature type="transmembrane region" description="Helical" evidence="6">
    <location>
        <begin position="230"/>
        <end position="247"/>
    </location>
</feature>
<dbReference type="PANTHER" id="PTHR43066:SF5">
    <property type="entry name" value="RHOMBOID-LIKE PROTEIN 11, CHLOROPLASTIC-RELATED"/>
    <property type="match status" value="1"/>
</dbReference>
<evidence type="ECO:0000256" key="5">
    <source>
        <dbReference type="SAM" id="MobiDB-lite"/>
    </source>
</evidence>
<dbReference type="RefSeq" id="WP_109573664.1">
    <property type="nucleotide sequence ID" value="NZ_UHJL01000006.1"/>
</dbReference>
<proteinExistence type="predicted"/>
<feature type="transmembrane region" description="Helical" evidence="6">
    <location>
        <begin position="313"/>
        <end position="334"/>
    </location>
</feature>